<sequence length="39" mass="4500">MRNQSVFRRDLIISTGFPPECILRLTLRFVLGAGYRTAM</sequence>
<gene>
    <name evidence="1" type="ORF">PCON_05167</name>
</gene>
<dbReference type="AlphaFoldDB" id="U4L6C8"/>
<organism evidence="1 2">
    <name type="scientific">Pyronema omphalodes (strain CBS 100304)</name>
    <name type="common">Pyronema confluens</name>
    <dbReference type="NCBI Taxonomy" id="1076935"/>
    <lineage>
        <taxon>Eukaryota</taxon>
        <taxon>Fungi</taxon>
        <taxon>Dikarya</taxon>
        <taxon>Ascomycota</taxon>
        <taxon>Pezizomycotina</taxon>
        <taxon>Pezizomycetes</taxon>
        <taxon>Pezizales</taxon>
        <taxon>Pyronemataceae</taxon>
        <taxon>Pyronema</taxon>
    </lineage>
</organism>
<name>U4L6C8_PYROM</name>
<evidence type="ECO:0000313" key="1">
    <source>
        <dbReference type="EMBL" id="CCX05580.1"/>
    </source>
</evidence>
<proteinExistence type="predicted"/>
<evidence type="ECO:0000313" key="2">
    <source>
        <dbReference type="Proteomes" id="UP000018144"/>
    </source>
</evidence>
<reference evidence="1 2" key="1">
    <citation type="journal article" date="2013" name="PLoS Genet.">
        <title>The genome and development-dependent transcriptomes of Pyronema confluens: a window into fungal evolution.</title>
        <authorList>
            <person name="Traeger S."/>
            <person name="Altegoer F."/>
            <person name="Freitag M."/>
            <person name="Gabaldon T."/>
            <person name="Kempken F."/>
            <person name="Kumar A."/>
            <person name="Marcet-Houben M."/>
            <person name="Poggeler S."/>
            <person name="Stajich J.E."/>
            <person name="Nowrousian M."/>
        </authorList>
    </citation>
    <scope>NUCLEOTIDE SEQUENCE [LARGE SCALE GENOMIC DNA]</scope>
    <source>
        <strain evidence="2">CBS 100304</strain>
        <tissue evidence="1">Vegetative mycelium</tissue>
    </source>
</reference>
<accession>U4L6C8</accession>
<keyword evidence="2" id="KW-1185">Reference proteome</keyword>
<dbReference type="EMBL" id="HF935261">
    <property type="protein sequence ID" value="CCX05580.1"/>
    <property type="molecule type" value="Genomic_DNA"/>
</dbReference>
<protein>
    <submittedName>
        <fullName evidence="1">Uncharacterized protein</fullName>
    </submittedName>
</protein>
<dbReference type="Proteomes" id="UP000018144">
    <property type="component" value="Unassembled WGS sequence"/>
</dbReference>